<keyword evidence="1" id="KW-1133">Transmembrane helix</keyword>
<feature type="transmembrane region" description="Helical" evidence="1">
    <location>
        <begin position="287"/>
        <end position="305"/>
    </location>
</feature>
<keyword evidence="3" id="KW-1185">Reference proteome</keyword>
<dbReference type="KEGG" id="ome:OLMES_4655"/>
<protein>
    <submittedName>
        <fullName evidence="2">Nucleoside recognition domain-containing protein</fullName>
    </submittedName>
</protein>
<dbReference type="AlphaFoldDB" id="A0A1Y0IEF2"/>
<feature type="transmembrane region" description="Helical" evidence="1">
    <location>
        <begin position="124"/>
        <end position="142"/>
    </location>
</feature>
<evidence type="ECO:0000256" key="1">
    <source>
        <dbReference type="SAM" id="Phobius"/>
    </source>
</evidence>
<sequence length="324" mass="35512">MNKLSIKQHLAELGRDILSVTGTLFRIMIPALIIIKILEQLGGIELLSQGIAPIMGFVGLPDSMGIVWATTMVTNIYTGLIVFFNTASATPLTVTQVTVLGGMMIIAHSLPIEVRVAQQAGVRVIWTLLLRIGGAILFGKLLELTYGYADVLQETNHVIWEVEPKDSSLPHWAWEQVTNLVMVFFVIAILLTALRVLRVLGIEYWIGRLLAPFLKLLGIGPQATTITLVGITLGLSFGGGLLIKEARAGHLPSKDVFSSMSLLALCHSLLEDTLLILLMGAHLSGILWLRLIFAFVVIALIARLIDRCSESFRSRWLFGAVREP</sequence>
<feature type="transmembrane region" description="Helical" evidence="1">
    <location>
        <begin position="204"/>
        <end position="220"/>
    </location>
</feature>
<dbReference type="EMBL" id="CP021425">
    <property type="protein sequence ID" value="ARU58650.1"/>
    <property type="molecule type" value="Genomic_DNA"/>
</dbReference>
<dbReference type="RefSeq" id="WP_087463405.1">
    <property type="nucleotide sequence ID" value="NZ_CP021425.1"/>
</dbReference>
<proteinExistence type="predicted"/>
<organism evidence="2 3">
    <name type="scientific">Oleiphilus messinensis</name>
    <dbReference type="NCBI Taxonomy" id="141451"/>
    <lineage>
        <taxon>Bacteria</taxon>
        <taxon>Pseudomonadati</taxon>
        <taxon>Pseudomonadota</taxon>
        <taxon>Gammaproteobacteria</taxon>
        <taxon>Oceanospirillales</taxon>
        <taxon>Oleiphilaceae</taxon>
        <taxon>Oleiphilus</taxon>
    </lineage>
</organism>
<feature type="transmembrane region" description="Helical" evidence="1">
    <location>
        <begin position="177"/>
        <end position="197"/>
    </location>
</feature>
<accession>A0A1Y0IEF2</accession>
<gene>
    <name evidence="2" type="ORF">OLMES_4655</name>
</gene>
<evidence type="ECO:0000313" key="2">
    <source>
        <dbReference type="EMBL" id="ARU58650.1"/>
    </source>
</evidence>
<dbReference type="OrthoDB" id="9797308at2"/>
<name>A0A1Y0IEF2_9GAMM</name>
<feature type="transmembrane region" description="Helical" evidence="1">
    <location>
        <begin position="89"/>
        <end position="112"/>
    </location>
</feature>
<reference evidence="2 3" key="1">
    <citation type="submission" date="2017-05" db="EMBL/GenBank/DDBJ databases">
        <title>Genomic insights into alkan degradation activity of Oleiphilus messinensis.</title>
        <authorList>
            <person name="Kozyavkin S.A."/>
            <person name="Slesarev A.I."/>
            <person name="Golyshin P.N."/>
            <person name="Korzhenkov A."/>
            <person name="Golyshina O.N."/>
            <person name="Toshchakov S.V."/>
        </authorList>
    </citation>
    <scope>NUCLEOTIDE SEQUENCE [LARGE SCALE GENOMIC DNA]</scope>
    <source>
        <strain evidence="2 3">ME102</strain>
    </source>
</reference>
<dbReference type="Proteomes" id="UP000196027">
    <property type="component" value="Chromosome"/>
</dbReference>
<evidence type="ECO:0000313" key="3">
    <source>
        <dbReference type="Proteomes" id="UP000196027"/>
    </source>
</evidence>
<keyword evidence="1" id="KW-0812">Transmembrane</keyword>
<keyword evidence="1" id="KW-0472">Membrane</keyword>